<gene>
    <name evidence="2" type="ORF">ERS686654_00064</name>
</gene>
<protein>
    <submittedName>
        <fullName evidence="2">Uncharacterized protein</fullName>
    </submittedName>
</protein>
<keyword evidence="1" id="KW-0472">Membrane</keyword>
<feature type="transmembrane region" description="Helical" evidence="1">
    <location>
        <begin position="124"/>
        <end position="147"/>
    </location>
</feature>
<comment type="caution">
    <text evidence="2">The sequence shown here is derived from an EMBL/GenBank/DDBJ whole genome shotgun (WGS) entry which is preliminary data.</text>
</comment>
<proteinExistence type="predicted"/>
<feature type="transmembrane region" description="Helical" evidence="1">
    <location>
        <begin position="36"/>
        <end position="58"/>
    </location>
</feature>
<dbReference type="Proteomes" id="UP000052237">
    <property type="component" value="Unassembled WGS sequence"/>
</dbReference>
<keyword evidence="1" id="KW-0812">Transmembrane</keyword>
<keyword evidence="1" id="KW-1133">Transmembrane helix</keyword>
<evidence type="ECO:0000256" key="1">
    <source>
        <dbReference type="SAM" id="Phobius"/>
    </source>
</evidence>
<accession>A0A0S4R400</accession>
<feature type="transmembrane region" description="Helical" evidence="1">
    <location>
        <begin position="99"/>
        <end position="118"/>
    </location>
</feature>
<reference evidence="2 3" key="1">
    <citation type="submission" date="2015-11" db="EMBL/GenBank/DDBJ databases">
        <authorList>
            <consortium name="Pathogen Informatics"/>
        </authorList>
    </citation>
    <scope>NUCLEOTIDE SEQUENCE [LARGE SCALE GENOMIC DNA]</scope>
    <source>
        <strain evidence="2 3">006A-0059</strain>
    </source>
</reference>
<evidence type="ECO:0000313" key="3">
    <source>
        <dbReference type="Proteomes" id="UP000052237"/>
    </source>
</evidence>
<dbReference type="RefSeq" id="WP_059434857.1">
    <property type="nucleotide sequence ID" value="NZ_FAVB01000001.1"/>
</dbReference>
<organism evidence="2 3">
    <name type="scientific">Campylobacter hyointestinalis subsp. hyointestinalis</name>
    <dbReference type="NCBI Taxonomy" id="91352"/>
    <lineage>
        <taxon>Bacteria</taxon>
        <taxon>Pseudomonadati</taxon>
        <taxon>Campylobacterota</taxon>
        <taxon>Epsilonproteobacteria</taxon>
        <taxon>Campylobacterales</taxon>
        <taxon>Campylobacteraceae</taxon>
        <taxon>Campylobacter</taxon>
    </lineage>
</organism>
<feature type="transmembrane region" description="Helical" evidence="1">
    <location>
        <begin position="12"/>
        <end position="30"/>
    </location>
</feature>
<keyword evidence="3" id="KW-1185">Reference proteome</keyword>
<name>A0A0S4R400_CAMHY</name>
<sequence length="187" mass="21234">MGILNRLRGTYAYFAWVNGCILGLIFGIIYQNVYLGLTVCLGYVGGESFGWGAWVGALSMGRENSYEPNYDDGRNNGIRWLSSKIIPISPTNWLWHCRIALFLRGCLWWGLTFIPLVFVGFSFMLFLIVVIILGIGFVFACEIGYITQNLFSFQKGILSIKGGWEHQELWYGIMQDFVILCMVVVIL</sequence>
<evidence type="ECO:0000313" key="2">
    <source>
        <dbReference type="EMBL" id="CUU68205.1"/>
    </source>
</evidence>
<dbReference type="EMBL" id="FAVB01000001">
    <property type="protein sequence ID" value="CUU68205.1"/>
    <property type="molecule type" value="Genomic_DNA"/>
</dbReference>
<dbReference type="AlphaFoldDB" id="A0A0S4R400"/>